<evidence type="ECO:0000256" key="14">
    <source>
        <dbReference type="ARBA" id="ARBA00023098"/>
    </source>
</evidence>
<feature type="transmembrane region" description="Helical" evidence="24">
    <location>
        <begin position="6"/>
        <end position="38"/>
    </location>
</feature>
<evidence type="ECO:0000256" key="22">
    <source>
        <dbReference type="ARBA" id="ARBA00032743"/>
    </source>
</evidence>
<evidence type="ECO:0000256" key="15">
    <source>
        <dbReference type="ARBA" id="ARBA00023136"/>
    </source>
</evidence>
<dbReference type="Proteomes" id="UP000215509">
    <property type="component" value="Unassembled WGS sequence"/>
</dbReference>
<keyword evidence="8" id="KW-1003">Cell membrane</keyword>
<evidence type="ECO:0000256" key="21">
    <source>
        <dbReference type="ARBA" id="ARBA00032396"/>
    </source>
</evidence>
<feature type="transmembrane region" description="Helical" evidence="24">
    <location>
        <begin position="103"/>
        <end position="122"/>
    </location>
</feature>
<evidence type="ECO:0000256" key="20">
    <source>
        <dbReference type="ARBA" id="ARBA00032253"/>
    </source>
</evidence>
<evidence type="ECO:0000256" key="6">
    <source>
        <dbReference type="ARBA" id="ARBA00012487"/>
    </source>
</evidence>
<dbReference type="GO" id="GO:0016024">
    <property type="term" value="P:CDP-diacylglycerol biosynthetic process"/>
    <property type="evidence" value="ECO:0007669"/>
    <property type="project" value="TreeGrafter"/>
</dbReference>
<dbReference type="EMBL" id="NMQW01000027">
    <property type="protein sequence ID" value="OXM84703.1"/>
    <property type="molecule type" value="Genomic_DNA"/>
</dbReference>
<evidence type="ECO:0000313" key="25">
    <source>
        <dbReference type="EMBL" id="OXM84703.1"/>
    </source>
</evidence>
<comment type="pathway">
    <text evidence="3">Phospholipid metabolism; CDP-diacylglycerol biosynthesis; CDP-diacylglycerol from sn-glycerol 3-phosphate: step 3/3.</text>
</comment>
<evidence type="ECO:0000256" key="24">
    <source>
        <dbReference type="SAM" id="Phobius"/>
    </source>
</evidence>
<feature type="transmembrane region" description="Helical" evidence="24">
    <location>
        <begin position="134"/>
        <end position="154"/>
    </location>
</feature>
<comment type="caution">
    <text evidence="25">The sequence shown here is derived from an EMBL/GenBank/DDBJ whole genome shotgun (WGS) entry which is preliminary data.</text>
</comment>
<evidence type="ECO:0000256" key="12">
    <source>
        <dbReference type="ARBA" id="ARBA00022695"/>
    </source>
</evidence>
<evidence type="ECO:0000256" key="17">
    <source>
        <dbReference type="ARBA" id="ARBA00023264"/>
    </source>
</evidence>
<reference evidence="25 26" key="1">
    <citation type="submission" date="2017-07" db="EMBL/GenBank/DDBJ databases">
        <title>Genome sequencing and assembly of Paenibacillus rigui.</title>
        <authorList>
            <person name="Mayilraj S."/>
        </authorList>
    </citation>
    <scope>NUCLEOTIDE SEQUENCE [LARGE SCALE GENOMIC DNA]</scope>
    <source>
        <strain evidence="25 26">JCM 16352</strain>
    </source>
</reference>
<feature type="transmembrane region" description="Helical" evidence="24">
    <location>
        <begin position="199"/>
        <end position="219"/>
    </location>
</feature>
<feature type="transmembrane region" description="Helical" evidence="24">
    <location>
        <begin position="50"/>
        <end position="68"/>
    </location>
</feature>
<evidence type="ECO:0000256" key="8">
    <source>
        <dbReference type="ARBA" id="ARBA00022475"/>
    </source>
</evidence>
<keyword evidence="9" id="KW-0444">Lipid biosynthesis</keyword>
<proteinExistence type="inferred from homology"/>
<evidence type="ECO:0000256" key="5">
    <source>
        <dbReference type="ARBA" id="ARBA00010185"/>
    </source>
</evidence>
<keyword evidence="13 24" id="KW-1133">Transmembrane helix</keyword>
<name>A0A229UMX4_9BACL</name>
<keyword evidence="10 25" id="KW-0808">Transferase</keyword>
<evidence type="ECO:0000256" key="10">
    <source>
        <dbReference type="ARBA" id="ARBA00022679"/>
    </source>
</evidence>
<comment type="catalytic activity">
    <reaction evidence="1">
        <text>a 1,2-diacyl-sn-glycero-3-phosphate + CTP + H(+) = a CDP-1,2-diacyl-sn-glycerol + diphosphate</text>
        <dbReference type="Rhea" id="RHEA:16229"/>
        <dbReference type="ChEBI" id="CHEBI:15378"/>
        <dbReference type="ChEBI" id="CHEBI:33019"/>
        <dbReference type="ChEBI" id="CHEBI:37563"/>
        <dbReference type="ChEBI" id="CHEBI:58332"/>
        <dbReference type="ChEBI" id="CHEBI:58608"/>
        <dbReference type="EC" id="2.7.7.41"/>
    </reaction>
</comment>
<gene>
    <name evidence="25" type="ORF">CF651_19560</name>
</gene>
<evidence type="ECO:0000256" key="11">
    <source>
        <dbReference type="ARBA" id="ARBA00022692"/>
    </source>
</evidence>
<evidence type="ECO:0000256" key="1">
    <source>
        <dbReference type="ARBA" id="ARBA00001698"/>
    </source>
</evidence>
<sequence length="266" mass="29401">MKQRIITGVIAGAAFFLLLYFGAYWFTTLILLLSLIGIDEFLRMNGLKKFKLTTLIAYLGTACLAFPWSPSSTYSLFAMDHITWLFLFIFLCITVISKNKVTIDEVAMVFIGIVYVGVGFHYMIETRMIENGGLFWTVLVFFCIWATDSGAYFTGSAFGKHPLWPTISPKKSIEGAIGGIVISVIVACVFSFARPDLLSWNQAILLGVLIAIVGQLGDLMQSAYKRVKGIKDTGTILPGHGGVLDRVDSWLIVFPMVHLLSLIPHA</sequence>
<keyword evidence="11 24" id="KW-0812">Transmembrane</keyword>
<dbReference type="AlphaFoldDB" id="A0A229UMX4"/>
<dbReference type="EC" id="2.7.7.41" evidence="6"/>
<comment type="pathway">
    <text evidence="4">Lipid metabolism.</text>
</comment>
<evidence type="ECO:0000256" key="2">
    <source>
        <dbReference type="ARBA" id="ARBA00004651"/>
    </source>
</evidence>
<evidence type="ECO:0000256" key="4">
    <source>
        <dbReference type="ARBA" id="ARBA00005189"/>
    </source>
</evidence>
<keyword evidence="15 24" id="KW-0472">Membrane</keyword>
<dbReference type="PANTHER" id="PTHR46382">
    <property type="entry name" value="PHOSPHATIDATE CYTIDYLYLTRANSFERASE"/>
    <property type="match status" value="1"/>
</dbReference>
<keyword evidence="26" id="KW-1185">Reference proteome</keyword>
<evidence type="ECO:0000256" key="16">
    <source>
        <dbReference type="ARBA" id="ARBA00023209"/>
    </source>
</evidence>
<protein>
    <recommendedName>
        <fullName evidence="7">Phosphatidate cytidylyltransferase</fullName>
        <ecNumber evidence="6">2.7.7.41</ecNumber>
    </recommendedName>
    <alternativeName>
        <fullName evidence="20">CDP-DAG synthase</fullName>
    </alternativeName>
    <alternativeName>
        <fullName evidence="22">CDP-DG synthase</fullName>
    </alternativeName>
    <alternativeName>
        <fullName evidence="18">CDP-diacylglycerol synthase</fullName>
    </alternativeName>
    <alternativeName>
        <fullName evidence="21">CDP-diglyceride pyrophosphorylase</fullName>
    </alternativeName>
    <alternativeName>
        <fullName evidence="23">CDP-diglyceride synthase</fullName>
    </alternativeName>
    <alternativeName>
        <fullName evidence="19">CTP:phosphatidate cytidylyltransferase</fullName>
    </alternativeName>
</protein>
<dbReference type="Pfam" id="PF01148">
    <property type="entry name" value="CTP_transf_1"/>
    <property type="match status" value="1"/>
</dbReference>
<evidence type="ECO:0000313" key="26">
    <source>
        <dbReference type="Proteomes" id="UP000215509"/>
    </source>
</evidence>
<evidence type="ECO:0000256" key="19">
    <source>
        <dbReference type="ARBA" id="ARBA00031825"/>
    </source>
</evidence>
<evidence type="ECO:0000256" key="23">
    <source>
        <dbReference type="ARBA" id="ARBA00033406"/>
    </source>
</evidence>
<evidence type="ECO:0000256" key="7">
    <source>
        <dbReference type="ARBA" id="ARBA00019373"/>
    </source>
</evidence>
<evidence type="ECO:0000256" key="9">
    <source>
        <dbReference type="ARBA" id="ARBA00022516"/>
    </source>
</evidence>
<feature type="transmembrane region" description="Helical" evidence="24">
    <location>
        <begin position="74"/>
        <end position="96"/>
    </location>
</feature>
<accession>A0A229UMX4</accession>
<dbReference type="PANTHER" id="PTHR46382:SF1">
    <property type="entry name" value="PHOSPHATIDATE CYTIDYLYLTRANSFERASE"/>
    <property type="match status" value="1"/>
</dbReference>
<evidence type="ECO:0000256" key="18">
    <source>
        <dbReference type="ARBA" id="ARBA00029893"/>
    </source>
</evidence>
<organism evidence="25 26">
    <name type="scientific">Paenibacillus rigui</name>
    <dbReference type="NCBI Taxonomy" id="554312"/>
    <lineage>
        <taxon>Bacteria</taxon>
        <taxon>Bacillati</taxon>
        <taxon>Bacillota</taxon>
        <taxon>Bacilli</taxon>
        <taxon>Bacillales</taxon>
        <taxon>Paenibacillaceae</taxon>
        <taxon>Paenibacillus</taxon>
    </lineage>
</organism>
<dbReference type="OrthoDB" id="9799199at2"/>
<evidence type="ECO:0000256" key="3">
    <source>
        <dbReference type="ARBA" id="ARBA00005119"/>
    </source>
</evidence>
<keyword evidence="16" id="KW-0594">Phospholipid biosynthesis</keyword>
<evidence type="ECO:0000256" key="13">
    <source>
        <dbReference type="ARBA" id="ARBA00022989"/>
    </source>
</evidence>
<dbReference type="RefSeq" id="WP_094016558.1">
    <property type="nucleotide sequence ID" value="NZ_NMQW01000027.1"/>
</dbReference>
<keyword evidence="12 25" id="KW-0548">Nucleotidyltransferase</keyword>
<comment type="subcellular location">
    <subcellularLocation>
        <location evidence="2">Cell membrane</location>
        <topology evidence="2">Multi-pass membrane protein</topology>
    </subcellularLocation>
</comment>
<dbReference type="GO" id="GO:0004605">
    <property type="term" value="F:phosphatidate cytidylyltransferase activity"/>
    <property type="evidence" value="ECO:0007669"/>
    <property type="project" value="UniProtKB-EC"/>
</dbReference>
<feature type="transmembrane region" description="Helical" evidence="24">
    <location>
        <begin position="175"/>
        <end position="193"/>
    </location>
</feature>
<comment type="similarity">
    <text evidence="5">Belongs to the CDS family.</text>
</comment>
<keyword evidence="17" id="KW-1208">Phospholipid metabolism</keyword>
<keyword evidence="14" id="KW-0443">Lipid metabolism</keyword>
<dbReference type="GO" id="GO:0005886">
    <property type="term" value="C:plasma membrane"/>
    <property type="evidence" value="ECO:0007669"/>
    <property type="project" value="UniProtKB-SubCell"/>
</dbReference>